<dbReference type="Proteomes" id="UP000229287">
    <property type="component" value="Segment"/>
</dbReference>
<dbReference type="KEGG" id="vg:40093095"/>
<protein>
    <submittedName>
        <fullName evidence="1">Uncharacterized protein</fullName>
    </submittedName>
</protein>
<dbReference type="GeneID" id="40093095"/>
<gene>
    <name evidence="1" type="primary">21</name>
    <name evidence="1" type="ORF">PRINCESSTRINA_21</name>
</gene>
<evidence type="ECO:0000313" key="2">
    <source>
        <dbReference type="Proteomes" id="UP000229287"/>
    </source>
</evidence>
<keyword evidence="2" id="KW-1185">Reference proteome</keyword>
<sequence length="45" mass="5235">MADILRLDPVVVVEERNWRYRAVRTAAARVVAEARKQANNNKKQQ</sequence>
<evidence type="ECO:0000313" key="1">
    <source>
        <dbReference type="EMBL" id="ALY09867.1"/>
    </source>
</evidence>
<reference evidence="1 2" key="1">
    <citation type="submission" date="2015-11" db="EMBL/GenBank/DDBJ databases">
        <authorList>
            <person name="Terry K."/>
            <person name="Dunbar D."/>
            <person name="Bradley K.W."/>
            <person name="Asai D.J."/>
            <person name="Bowman C.A."/>
            <person name="Russell D.A."/>
            <person name="Pope W.H."/>
            <person name="Jacobs-Sera D."/>
            <person name="Hendrix R.W."/>
            <person name="Hatfull G.F."/>
        </authorList>
    </citation>
    <scope>NUCLEOTIDE SEQUENCE [LARGE SCALE GENOMIC DNA]</scope>
</reference>
<name>A0A0U4JT89_9CAUD</name>
<accession>A0A0U4JT89</accession>
<dbReference type="EMBL" id="KU160660">
    <property type="protein sequence ID" value="ALY09867.1"/>
    <property type="molecule type" value="Genomic_DNA"/>
</dbReference>
<dbReference type="RefSeq" id="YP_009616595.1">
    <property type="nucleotide sequence ID" value="NC_042053.1"/>
</dbReference>
<proteinExistence type="predicted"/>
<organism evidence="1 2">
    <name type="scientific">Arthrobacter phage PrincessTrina</name>
    <dbReference type="NCBI Taxonomy" id="1772328"/>
    <lineage>
        <taxon>Viruses</taxon>
        <taxon>Duplodnaviria</taxon>
        <taxon>Heunggongvirae</taxon>
        <taxon>Uroviricota</taxon>
        <taxon>Caudoviricetes</taxon>
        <taxon>Klausavirus</taxon>
        <taxon>Klausavirus princesstrina</taxon>
    </lineage>
</organism>